<comment type="caution">
    <text evidence="3">The sequence shown here is derived from an EMBL/GenBank/DDBJ whole genome shotgun (WGS) entry which is preliminary data.</text>
</comment>
<dbReference type="RefSeq" id="WP_070985702.1">
    <property type="nucleotide sequence ID" value="NZ_MKJU01000026.1"/>
</dbReference>
<dbReference type="Proteomes" id="UP000179786">
    <property type="component" value="Unassembled WGS sequence"/>
</dbReference>
<evidence type="ECO:0000256" key="1">
    <source>
        <dbReference type="SAM" id="MobiDB-lite"/>
    </source>
</evidence>
<dbReference type="InterPro" id="IPR024402">
    <property type="entry name" value="DUF2726"/>
</dbReference>
<evidence type="ECO:0000259" key="2">
    <source>
        <dbReference type="Pfam" id="PF10881"/>
    </source>
</evidence>
<dbReference type="Pfam" id="PF10881">
    <property type="entry name" value="DUF2726"/>
    <property type="match status" value="1"/>
</dbReference>
<feature type="domain" description="DUF2726" evidence="2">
    <location>
        <begin position="37"/>
        <end position="160"/>
    </location>
</feature>
<dbReference type="EMBL" id="MKJU01000026">
    <property type="protein sequence ID" value="OHU90338.1"/>
    <property type="molecule type" value="Genomic_DNA"/>
</dbReference>
<gene>
    <name evidence="3" type="ORF">BET10_13165</name>
</gene>
<evidence type="ECO:0000313" key="3">
    <source>
        <dbReference type="EMBL" id="OHU90338.1"/>
    </source>
</evidence>
<keyword evidence="4" id="KW-1185">Reference proteome</keyword>
<evidence type="ECO:0000313" key="4">
    <source>
        <dbReference type="Proteomes" id="UP000179786"/>
    </source>
</evidence>
<reference evidence="3 4" key="1">
    <citation type="submission" date="2016-09" db="EMBL/GenBank/DDBJ databases">
        <title>Pseudoalteromonas amylolytica sp. nov., isolated from the surface seawater.</title>
        <authorList>
            <person name="Wu Y.-H."/>
            <person name="Cheng H."/>
            <person name="Jin X.-B."/>
            <person name="Wang C.-S."/>
            <person name="Xu X.-W."/>
        </authorList>
    </citation>
    <scope>NUCLEOTIDE SEQUENCE [LARGE SCALE GENOMIC DNA]</scope>
    <source>
        <strain evidence="3 4">JW1</strain>
    </source>
</reference>
<dbReference type="AlphaFoldDB" id="A0A1S1MT21"/>
<feature type="compositionally biased region" description="Polar residues" evidence="1">
    <location>
        <begin position="182"/>
        <end position="196"/>
    </location>
</feature>
<name>A0A1S1MT21_9GAMM</name>
<feature type="region of interest" description="Disordered" evidence="1">
    <location>
        <begin position="168"/>
        <end position="196"/>
    </location>
</feature>
<protein>
    <recommendedName>
        <fullName evidence="2">DUF2726 domain-containing protein</fullName>
    </recommendedName>
</protein>
<dbReference type="STRING" id="1859457.BET10_13165"/>
<proteinExistence type="predicted"/>
<accession>A0A1S1MT21</accession>
<dbReference type="OrthoDB" id="5600508at2"/>
<sequence>MEFALLSILALVVVASVVAAKYTDTGGNPYPFNKKDSVFSTVEASFLTLLERAVGDRFKIVSRVKLIDLIECKPGLSDKARRAALIKAKNKQLDYVLVDKDTLKIMAAVDLVNNANKSGHKAQRDWFVSGALESAGIPHIRMKVKAGYKSSEVRSAILFKLGKNAQAPKPLRNRTEKPAVLSPSQAKAHSTQLAEI</sequence>
<organism evidence="3 4">
    <name type="scientific">Pseudoalteromonas amylolytica</name>
    <dbReference type="NCBI Taxonomy" id="1859457"/>
    <lineage>
        <taxon>Bacteria</taxon>
        <taxon>Pseudomonadati</taxon>
        <taxon>Pseudomonadota</taxon>
        <taxon>Gammaproteobacteria</taxon>
        <taxon>Alteromonadales</taxon>
        <taxon>Pseudoalteromonadaceae</taxon>
        <taxon>Pseudoalteromonas</taxon>
    </lineage>
</organism>